<dbReference type="GO" id="GO:0006629">
    <property type="term" value="P:lipid metabolic process"/>
    <property type="evidence" value="ECO:0007669"/>
    <property type="project" value="UniProtKB-KW"/>
</dbReference>
<evidence type="ECO:0000256" key="3">
    <source>
        <dbReference type="ARBA" id="ARBA00022824"/>
    </source>
</evidence>
<dbReference type="Proteomes" id="UP000307169">
    <property type="component" value="Unassembled WGS sequence"/>
</dbReference>
<evidence type="ECO:0000256" key="4">
    <source>
        <dbReference type="ARBA" id="ARBA00022989"/>
    </source>
</evidence>
<dbReference type="GO" id="GO:0005789">
    <property type="term" value="C:endoplasmic reticulum membrane"/>
    <property type="evidence" value="ECO:0007669"/>
    <property type="project" value="UniProtKB-SubCell"/>
</dbReference>
<keyword evidence="2 8" id="KW-0812">Transmembrane</keyword>
<protein>
    <recommendedName>
        <fullName evidence="11">Seipin</fullName>
    </recommendedName>
</protein>
<evidence type="ECO:0000256" key="1">
    <source>
        <dbReference type="ARBA" id="ARBA00004477"/>
    </source>
</evidence>
<evidence type="ECO:0000256" key="5">
    <source>
        <dbReference type="ARBA" id="ARBA00023098"/>
    </source>
</evidence>
<dbReference type="GO" id="GO:0140042">
    <property type="term" value="P:lipid droplet formation"/>
    <property type="evidence" value="ECO:0007669"/>
    <property type="project" value="UniProtKB-ARBA"/>
</dbReference>
<keyword evidence="6 8" id="KW-0472">Membrane</keyword>
<dbReference type="Pfam" id="PF06775">
    <property type="entry name" value="Seipin"/>
    <property type="match status" value="1"/>
</dbReference>
<comment type="caution">
    <text evidence="9">The sequence shown here is derived from an EMBL/GenBank/DDBJ whole genome shotgun (WGS) entry which is preliminary data.</text>
</comment>
<dbReference type="PANTHER" id="PTHR21212">
    <property type="entry name" value="BERNARDINELLI-SEIP CONGENITAL LIPODYSTROPHY 2 HOMOLOG BSCL2 PROTEIN"/>
    <property type="match status" value="1"/>
</dbReference>
<organism evidence="9 10">
    <name type="scientific">Wallemia mellicola</name>
    <dbReference type="NCBI Taxonomy" id="1708541"/>
    <lineage>
        <taxon>Eukaryota</taxon>
        <taxon>Fungi</taxon>
        <taxon>Dikarya</taxon>
        <taxon>Basidiomycota</taxon>
        <taxon>Wallemiomycotina</taxon>
        <taxon>Wallemiomycetes</taxon>
        <taxon>Wallemiales</taxon>
        <taxon>Wallemiaceae</taxon>
        <taxon>Wallemia</taxon>
    </lineage>
</organism>
<evidence type="ECO:0000256" key="6">
    <source>
        <dbReference type="ARBA" id="ARBA00023136"/>
    </source>
</evidence>
<evidence type="ECO:0000313" key="10">
    <source>
        <dbReference type="Proteomes" id="UP000307169"/>
    </source>
</evidence>
<dbReference type="AlphaFoldDB" id="A0A4T0RY79"/>
<evidence type="ECO:0000256" key="7">
    <source>
        <dbReference type="SAM" id="MobiDB-lite"/>
    </source>
</evidence>
<proteinExistence type="predicted"/>
<evidence type="ECO:0000313" key="9">
    <source>
        <dbReference type="EMBL" id="TIC01284.1"/>
    </source>
</evidence>
<dbReference type="PANTHER" id="PTHR21212:SF0">
    <property type="entry name" value="SEIPIN"/>
    <property type="match status" value="1"/>
</dbReference>
<reference evidence="9 10" key="1">
    <citation type="submission" date="2019-03" db="EMBL/GenBank/DDBJ databases">
        <title>Sequencing 25 genomes of Wallemia mellicola.</title>
        <authorList>
            <person name="Gostincar C."/>
        </authorList>
    </citation>
    <scope>NUCLEOTIDE SEQUENCE [LARGE SCALE GENOMIC DNA]</scope>
    <source>
        <strain evidence="9 10">EXF-1262</strain>
    </source>
</reference>
<feature type="region of interest" description="Disordered" evidence="7">
    <location>
        <begin position="250"/>
        <end position="345"/>
    </location>
</feature>
<feature type="compositionally biased region" description="Basic and acidic residues" evidence="7">
    <location>
        <begin position="270"/>
        <end position="281"/>
    </location>
</feature>
<evidence type="ECO:0000256" key="8">
    <source>
        <dbReference type="SAM" id="Phobius"/>
    </source>
</evidence>
<keyword evidence="3" id="KW-0256">Endoplasmic reticulum</keyword>
<feature type="transmembrane region" description="Helical" evidence="8">
    <location>
        <begin position="20"/>
        <end position="44"/>
    </location>
</feature>
<keyword evidence="4 8" id="KW-1133">Transmembrane helix</keyword>
<dbReference type="InterPro" id="IPR009617">
    <property type="entry name" value="Seipin"/>
</dbReference>
<sequence length="345" mass="38836">MTKLNEILTRILNSNVLRWLLRVAIFFIITYLSIISAVVSYSSFRWYIVPSRGWSLPINLQYGLGKVPFDTVSIPMDSVSPDQTYDLSLELKVPNDINNLNLGNFMITLELENTFSNELVASKPVARQALLTWQHPNVLTSLIFKKAQKIKVPLSSTILKPSTRSLRQMSFTAATVTVGRQDWIADNVTLPQKELHVYDASLLFNIKLVGLSWLLVTFPITSFVIFTAGSFILIWSVAMLVWCGTNQSGQLTEDDEDHKALPEGEEETQDKETEVSSREETPVESVTLDGESISSSQWRSYDSDSEPAETPSERSLTPSNANEDNTLRQRVARDNQQLDEDDIAI</sequence>
<evidence type="ECO:0008006" key="11">
    <source>
        <dbReference type="Google" id="ProtNLM"/>
    </source>
</evidence>
<keyword evidence="5" id="KW-0443">Lipid metabolism</keyword>
<evidence type="ECO:0000256" key="2">
    <source>
        <dbReference type="ARBA" id="ARBA00022692"/>
    </source>
</evidence>
<name>A0A4T0RY79_9BASI</name>
<dbReference type="EMBL" id="SPRH01000018">
    <property type="protein sequence ID" value="TIC01284.1"/>
    <property type="molecule type" value="Genomic_DNA"/>
</dbReference>
<feature type="compositionally biased region" description="Polar residues" evidence="7">
    <location>
        <begin position="313"/>
        <end position="324"/>
    </location>
</feature>
<accession>A0A4T0RY79</accession>
<dbReference type="CDD" id="cd23995">
    <property type="entry name" value="Seipin_BSCL2_like"/>
    <property type="match status" value="1"/>
</dbReference>
<gene>
    <name evidence="9" type="ORF">E3Q17_01876</name>
</gene>
<feature type="transmembrane region" description="Helical" evidence="8">
    <location>
        <begin position="213"/>
        <end position="242"/>
    </location>
</feature>
<comment type="subcellular location">
    <subcellularLocation>
        <location evidence="1">Endoplasmic reticulum membrane</location>
        <topology evidence="1">Multi-pass membrane protein</topology>
    </subcellularLocation>
</comment>